<feature type="compositionally biased region" description="Low complexity" evidence="1">
    <location>
        <begin position="28"/>
        <end position="39"/>
    </location>
</feature>
<organism evidence="2 3">
    <name type="scientific">Caerostris extrusa</name>
    <name type="common">Bark spider</name>
    <name type="synonym">Caerostris bankana</name>
    <dbReference type="NCBI Taxonomy" id="172846"/>
    <lineage>
        <taxon>Eukaryota</taxon>
        <taxon>Metazoa</taxon>
        <taxon>Ecdysozoa</taxon>
        <taxon>Arthropoda</taxon>
        <taxon>Chelicerata</taxon>
        <taxon>Arachnida</taxon>
        <taxon>Araneae</taxon>
        <taxon>Araneomorphae</taxon>
        <taxon>Entelegynae</taxon>
        <taxon>Araneoidea</taxon>
        <taxon>Araneidae</taxon>
        <taxon>Caerostris</taxon>
    </lineage>
</organism>
<comment type="caution">
    <text evidence="2">The sequence shown here is derived from an EMBL/GenBank/DDBJ whole genome shotgun (WGS) entry which is preliminary data.</text>
</comment>
<sequence length="168" mass="17238">MEQQEGVHLFSREQLPAGGTTGTGTSGSSGIMTSGATTGRRQSLSSVASAKIYCNFNQCCFRNNIKQWYVRNRQQVDRLALQARVGSTGTGTNSTPGSTISGVTSGTASSGSPGSTASDVTGSSGTSASSSSGESTATDTNATPVSTTSGETSELRECYEWYTGINCQ</sequence>
<evidence type="ECO:0000313" key="3">
    <source>
        <dbReference type="Proteomes" id="UP001054945"/>
    </source>
</evidence>
<name>A0AAV4TF42_CAEEX</name>
<gene>
    <name evidence="2" type="ORF">CEXT_350491</name>
</gene>
<accession>A0AAV4TF42</accession>
<dbReference type="Proteomes" id="UP001054945">
    <property type="component" value="Unassembled WGS sequence"/>
</dbReference>
<protein>
    <submittedName>
        <fullName evidence="2">Uncharacterized protein</fullName>
    </submittedName>
</protein>
<proteinExistence type="predicted"/>
<evidence type="ECO:0000256" key="1">
    <source>
        <dbReference type="SAM" id="MobiDB-lite"/>
    </source>
</evidence>
<feature type="compositionally biased region" description="Low complexity" evidence="1">
    <location>
        <begin position="86"/>
        <end position="140"/>
    </location>
</feature>
<keyword evidence="3" id="KW-1185">Reference proteome</keyword>
<reference evidence="2 3" key="1">
    <citation type="submission" date="2021-06" db="EMBL/GenBank/DDBJ databases">
        <title>Caerostris extrusa draft genome.</title>
        <authorList>
            <person name="Kono N."/>
            <person name="Arakawa K."/>
        </authorList>
    </citation>
    <scope>NUCLEOTIDE SEQUENCE [LARGE SCALE GENOMIC DNA]</scope>
</reference>
<evidence type="ECO:0000313" key="2">
    <source>
        <dbReference type="EMBL" id="GIY44021.1"/>
    </source>
</evidence>
<feature type="region of interest" description="Disordered" evidence="1">
    <location>
        <begin position="84"/>
        <end position="153"/>
    </location>
</feature>
<dbReference type="AlphaFoldDB" id="A0AAV4TF42"/>
<feature type="region of interest" description="Disordered" evidence="1">
    <location>
        <begin position="1"/>
        <end position="39"/>
    </location>
</feature>
<feature type="compositionally biased region" description="Polar residues" evidence="1">
    <location>
        <begin position="141"/>
        <end position="152"/>
    </location>
</feature>
<dbReference type="EMBL" id="BPLR01011073">
    <property type="protein sequence ID" value="GIY44021.1"/>
    <property type="molecule type" value="Genomic_DNA"/>
</dbReference>